<dbReference type="PANTHER" id="PTHR47647:SF1">
    <property type="entry name" value="C-TYPE LECTIN DOMAIN FAMILY 12 MEMBER B"/>
    <property type="match status" value="1"/>
</dbReference>
<dbReference type="SUPFAM" id="SSF56436">
    <property type="entry name" value="C-type lectin-like"/>
    <property type="match status" value="1"/>
</dbReference>
<reference evidence="14" key="1">
    <citation type="submission" date="2025-08" db="UniProtKB">
        <authorList>
            <consortium name="Ensembl"/>
        </authorList>
    </citation>
    <scope>IDENTIFICATION</scope>
</reference>
<evidence type="ECO:0000256" key="12">
    <source>
        <dbReference type="SAM" id="Phobius"/>
    </source>
</evidence>
<keyword evidence="7 12" id="KW-1133">Transmembrane helix</keyword>
<dbReference type="PROSITE" id="PS50041">
    <property type="entry name" value="C_TYPE_LECTIN_2"/>
    <property type="match status" value="1"/>
</dbReference>
<dbReference type="CDD" id="cd03593">
    <property type="entry name" value="CLECT_NK_receptors_like"/>
    <property type="match status" value="1"/>
</dbReference>
<dbReference type="Ensembl" id="ENSJJAT00000026042.1">
    <property type="protein sequence ID" value="ENSJJAP00000019506.1"/>
    <property type="gene ID" value="ENSJJAG00000020444.1"/>
</dbReference>
<dbReference type="GeneTree" id="ENSGT00940000162751"/>
<dbReference type="Proteomes" id="UP000694385">
    <property type="component" value="Unassembled WGS sequence"/>
</dbReference>
<proteinExistence type="predicted"/>
<accession>A0A8C5L7T0</accession>
<dbReference type="InterPro" id="IPR016186">
    <property type="entry name" value="C-type_lectin-like/link_sf"/>
</dbReference>
<evidence type="ECO:0000256" key="4">
    <source>
        <dbReference type="ARBA" id="ARBA00022692"/>
    </source>
</evidence>
<name>A0A8C5L7T0_JACJA</name>
<dbReference type="GO" id="GO:0030246">
    <property type="term" value="F:carbohydrate binding"/>
    <property type="evidence" value="ECO:0007669"/>
    <property type="project" value="UniProtKB-KW"/>
</dbReference>
<evidence type="ECO:0000313" key="14">
    <source>
        <dbReference type="Ensembl" id="ENSJJAP00000019506.1"/>
    </source>
</evidence>
<keyword evidence="2" id="KW-1003">Cell membrane</keyword>
<dbReference type="SMART" id="SM00034">
    <property type="entry name" value="CLECT"/>
    <property type="match status" value="1"/>
</dbReference>
<keyword evidence="11" id="KW-0325">Glycoprotein</keyword>
<keyword evidence="4 12" id="KW-0812">Transmembrane</keyword>
<dbReference type="InterPro" id="IPR001304">
    <property type="entry name" value="C-type_lectin-like"/>
</dbReference>
<organism evidence="14 15">
    <name type="scientific">Jaculus jaculus</name>
    <name type="common">Lesser Egyptian jerboa</name>
    <dbReference type="NCBI Taxonomy" id="51337"/>
    <lineage>
        <taxon>Eukaryota</taxon>
        <taxon>Metazoa</taxon>
        <taxon>Chordata</taxon>
        <taxon>Craniata</taxon>
        <taxon>Vertebrata</taxon>
        <taxon>Euteleostomi</taxon>
        <taxon>Mammalia</taxon>
        <taxon>Eutheria</taxon>
        <taxon>Euarchontoglires</taxon>
        <taxon>Glires</taxon>
        <taxon>Rodentia</taxon>
        <taxon>Myomorpha</taxon>
        <taxon>Dipodoidea</taxon>
        <taxon>Dipodidae</taxon>
        <taxon>Dipodinae</taxon>
        <taxon>Jaculus</taxon>
    </lineage>
</organism>
<dbReference type="GO" id="GO:0030547">
    <property type="term" value="F:signaling receptor inhibitor activity"/>
    <property type="evidence" value="ECO:0007669"/>
    <property type="project" value="Ensembl"/>
</dbReference>
<keyword evidence="15" id="KW-1185">Reference proteome</keyword>
<dbReference type="Gene3D" id="3.10.100.10">
    <property type="entry name" value="Mannose-Binding Protein A, subunit A"/>
    <property type="match status" value="1"/>
</dbReference>
<dbReference type="PANTHER" id="PTHR47647">
    <property type="entry name" value="C-TYPE LECTIN DOMAIN FAMILY 12 MEMBER B"/>
    <property type="match status" value="1"/>
</dbReference>
<keyword evidence="9" id="KW-1015">Disulfide bond</keyword>
<dbReference type="GO" id="GO:0002769">
    <property type="term" value="P:natural killer cell inhibitory signaling pathway"/>
    <property type="evidence" value="ECO:0007669"/>
    <property type="project" value="Ensembl"/>
</dbReference>
<feature type="domain" description="C-type lectin" evidence="13">
    <location>
        <begin position="150"/>
        <end position="265"/>
    </location>
</feature>
<dbReference type="GO" id="GO:0032991">
    <property type="term" value="C:protein-containing complex"/>
    <property type="evidence" value="ECO:0007669"/>
    <property type="project" value="Ensembl"/>
</dbReference>
<dbReference type="GO" id="GO:1904893">
    <property type="term" value="P:negative regulation of receptor signaling pathway via STAT"/>
    <property type="evidence" value="ECO:0007669"/>
    <property type="project" value="Ensembl"/>
</dbReference>
<evidence type="ECO:0000256" key="7">
    <source>
        <dbReference type="ARBA" id="ARBA00022989"/>
    </source>
</evidence>
<evidence type="ECO:0000256" key="5">
    <source>
        <dbReference type="ARBA" id="ARBA00022734"/>
    </source>
</evidence>
<keyword evidence="8 12" id="KW-0472">Membrane</keyword>
<sequence>MSDQVSYATLTFQDPAGARNNQDGNNLRKRGHLAPAHLWRRAALGTLVLCLLLLTGLVTAGVMVLQMSKEINSDSEQLKWLQETFHQKQDNLSEQLSNCRKAPTGEEFLKAQIAELLQRQQEMATELCKDLVTHKSDHKCNPCPKTWQWYQHSCYHFTTGEGKAWGDSRKDCADQNATLVKIDSMKEKDFLQSQPLSSLAFFWLGLSRNPSHHQSWLWEDGSMPSPSILSDKERTQMNGSQGCAYFQRGNIYVSRCSAEISWICEKTAPLVKIEDLY</sequence>
<reference evidence="14" key="2">
    <citation type="submission" date="2025-09" db="UniProtKB">
        <authorList>
            <consortium name="Ensembl"/>
        </authorList>
    </citation>
    <scope>IDENTIFICATION</scope>
</reference>
<evidence type="ECO:0000256" key="1">
    <source>
        <dbReference type="ARBA" id="ARBA00004401"/>
    </source>
</evidence>
<evidence type="ECO:0000259" key="13">
    <source>
        <dbReference type="PROSITE" id="PS50041"/>
    </source>
</evidence>
<protein>
    <submittedName>
        <fullName evidence="14">C-type lectin domain family 12, member B</fullName>
    </submittedName>
</protein>
<evidence type="ECO:0000256" key="10">
    <source>
        <dbReference type="ARBA" id="ARBA00023170"/>
    </source>
</evidence>
<feature type="transmembrane region" description="Helical" evidence="12">
    <location>
        <begin position="42"/>
        <end position="65"/>
    </location>
</feature>
<keyword evidence="5" id="KW-0430">Lectin</keyword>
<evidence type="ECO:0000256" key="8">
    <source>
        <dbReference type="ARBA" id="ARBA00023136"/>
    </source>
</evidence>
<evidence type="ECO:0000256" key="6">
    <source>
        <dbReference type="ARBA" id="ARBA00022968"/>
    </source>
</evidence>
<dbReference type="Pfam" id="PF00059">
    <property type="entry name" value="Lectin_C"/>
    <property type="match status" value="1"/>
</dbReference>
<evidence type="ECO:0000256" key="3">
    <source>
        <dbReference type="ARBA" id="ARBA00022553"/>
    </source>
</evidence>
<evidence type="ECO:0000256" key="9">
    <source>
        <dbReference type="ARBA" id="ARBA00023157"/>
    </source>
</evidence>
<evidence type="ECO:0000313" key="15">
    <source>
        <dbReference type="Proteomes" id="UP000694385"/>
    </source>
</evidence>
<keyword evidence="10" id="KW-0675">Receptor</keyword>
<dbReference type="GO" id="GO:0009897">
    <property type="term" value="C:external side of plasma membrane"/>
    <property type="evidence" value="ECO:0007669"/>
    <property type="project" value="Ensembl"/>
</dbReference>
<evidence type="ECO:0000256" key="2">
    <source>
        <dbReference type="ARBA" id="ARBA00022475"/>
    </source>
</evidence>
<dbReference type="GO" id="GO:0097325">
    <property type="term" value="P:melanocyte proliferation"/>
    <property type="evidence" value="ECO:0007669"/>
    <property type="project" value="Ensembl"/>
</dbReference>
<dbReference type="OMA" id="SAEIFWI"/>
<dbReference type="GO" id="GO:0019903">
    <property type="term" value="F:protein phosphatase binding"/>
    <property type="evidence" value="ECO:0007669"/>
    <property type="project" value="Ensembl"/>
</dbReference>
<comment type="subcellular location">
    <subcellularLocation>
        <location evidence="1">Cell membrane</location>
        <topology evidence="1">Single-pass type II membrane protein</topology>
    </subcellularLocation>
</comment>
<gene>
    <name evidence="14" type="primary">LOC101611727</name>
</gene>
<dbReference type="GO" id="GO:0045953">
    <property type="term" value="P:negative regulation of natural killer cell mediated cytotoxicity"/>
    <property type="evidence" value="ECO:0007669"/>
    <property type="project" value="Ensembl"/>
</dbReference>
<evidence type="ECO:0000256" key="11">
    <source>
        <dbReference type="ARBA" id="ARBA00023180"/>
    </source>
</evidence>
<dbReference type="InterPro" id="IPR042916">
    <property type="entry name" value="CLEC12A/B"/>
</dbReference>
<dbReference type="InterPro" id="IPR016187">
    <property type="entry name" value="CTDL_fold"/>
</dbReference>
<dbReference type="InterPro" id="IPR033992">
    <property type="entry name" value="NKR-like_CTLD"/>
</dbReference>
<keyword evidence="6" id="KW-0735">Signal-anchor</keyword>
<keyword evidence="3" id="KW-0597">Phosphoprotein</keyword>
<dbReference type="AlphaFoldDB" id="A0A8C5L7T0"/>